<gene>
    <name evidence="1" type="ORF">AU467_33990</name>
</gene>
<protein>
    <submittedName>
        <fullName evidence="1">Uncharacterized protein</fullName>
    </submittedName>
</protein>
<dbReference type="AlphaFoldDB" id="A0A101KM63"/>
<dbReference type="Proteomes" id="UP000053176">
    <property type="component" value="Unassembled WGS sequence"/>
</dbReference>
<organism evidence="1 2">
    <name type="scientific">Rhizobium loti</name>
    <name type="common">Mesorhizobium loti</name>
    <dbReference type="NCBI Taxonomy" id="381"/>
    <lineage>
        <taxon>Bacteria</taxon>
        <taxon>Pseudomonadati</taxon>
        <taxon>Pseudomonadota</taxon>
        <taxon>Alphaproteobacteria</taxon>
        <taxon>Hyphomicrobiales</taxon>
        <taxon>Phyllobacteriaceae</taxon>
        <taxon>Mesorhizobium</taxon>
    </lineage>
</organism>
<dbReference type="EMBL" id="LPWA01000173">
    <property type="protein sequence ID" value="KUM23341.1"/>
    <property type="molecule type" value="Genomic_DNA"/>
</dbReference>
<comment type="caution">
    <text evidence="1">The sequence shown here is derived from an EMBL/GenBank/DDBJ whole genome shotgun (WGS) entry which is preliminary data.</text>
</comment>
<accession>A0A101KM63</accession>
<evidence type="ECO:0000313" key="1">
    <source>
        <dbReference type="EMBL" id="KUM23341.1"/>
    </source>
</evidence>
<name>A0A101KM63_RHILI</name>
<proteinExistence type="predicted"/>
<sequence>MVRLGLIMDHDIIEPVPVNEAKTTESPTFPQGRPFDTKPYHKFGAEGIWATGATAILASDQRAWWPNM</sequence>
<reference evidence="1 2" key="1">
    <citation type="submission" date="2015-12" db="EMBL/GenBank/DDBJ databases">
        <title>Draft genome sequence of Mesorhizobium sp. UFLA 01-765, a multitolerant efficient symbiont and plant-growth promoting strain isolated from Zn-mining soil using Leucaena leucocephala as a trap plant.</title>
        <authorList>
            <person name="Rangel W.M."/>
            <person name="Thijs S."/>
            <person name="Longatti S.M."/>
            <person name="Moreira F.M."/>
            <person name="Weyens N."/>
            <person name="Vangronsveld J."/>
            <person name="Van Hamme J.D."/>
            <person name="Bottos E.M."/>
            <person name="Rineau F."/>
        </authorList>
    </citation>
    <scope>NUCLEOTIDE SEQUENCE [LARGE SCALE GENOMIC DNA]</scope>
    <source>
        <strain evidence="1 2">UFLA 01-765</strain>
    </source>
</reference>
<evidence type="ECO:0000313" key="2">
    <source>
        <dbReference type="Proteomes" id="UP000053176"/>
    </source>
</evidence>